<reference evidence="1 2" key="1">
    <citation type="journal article" date="2018" name="Int. J. Syst. Bacteriol.">
        <title>Oceaniradius stylonemae gen. nov., sp. nov., isolated from a red alga, Stylonema cornu-cervi.</title>
        <authorList>
            <person name="Jeong S."/>
        </authorList>
    </citation>
    <scope>NUCLEOTIDE SEQUENCE [LARGE SCALE GENOMIC DNA]</scope>
    <source>
        <strain evidence="1 2">StC1</strain>
    </source>
</reference>
<dbReference type="AlphaFoldDB" id="A0A3A8AIC2"/>
<evidence type="ECO:0008006" key="3">
    <source>
        <dbReference type="Google" id="ProtNLM"/>
    </source>
</evidence>
<dbReference type="InterPro" id="IPR023393">
    <property type="entry name" value="START-like_dom_sf"/>
</dbReference>
<dbReference type="SUPFAM" id="SSF55961">
    <property type="entry name" value="Bet v1-like"/>
    <property type="match status" value="1"/>
</dbReference>
<keyword evidence="2" id="KW-1185">Reference proteome</keyword>
<organism evidence="1 2">
    <name type="scientific">Oceaniradius stylonematis</name>
    <dbReference type="NCBI Taxonomy" id="2184161"/>
    <lineage>
        <taxon>Bacteria</taxon>
        <taxon>Pseudomonadati</taxon>
        <taxon>Pseudomonadota</taxon>
        <taxon>Alphaproteobacteria</taxon>
        <taxon>Hyphomicrobiales</taxon>
        <taxon>Ahrensiaceae</taxon>
        <taxon>Oceaniradius</taxon>
    </lineage>
</organism>
<dbReference type="OrthoDB" id="7428016at2"/>
<accession>A0A3A8AIC2</accession>
<proteinExistence type="predicted"/>
<dbReference type="Gene3D" id="3.30.530.20">
    <property type="match status" value="1"/>
</dbReference>
<comment type="caution">
    <text evidence="1">The sequence shown here is derived from an EMBL/GenBank/DDBJ whole genome shotgun (WGS) entry which is preliminary data.</text>
</comment>
<dbReference type="Proteomes" id="UP000246132">
    <property type="component" value="Unassembled WGS sequence"/>
</dbReference>
<sequence length="154" mass="17701">MPTIELTTHLDADQATVRAQVMRPAVLPHVSAPLLRFRPIEPSVLPDIWQGGDCRLGMSLFGIVPLGWQIVGIEPQPMRDGIWSIRDNGRGRLIRTWDHWIEVAPESEGTRYTDRVTVDAGVLTPFVALFARIFYAHRQRRWRRLVANDFHLDR</sequence>
<dbReference type="RefSeq" id="WP_109769456.1">
    <property type="nucleotide sequence ID" value="NZ_CP159474.1"/>
</dbReference>
<protein>
    <recommendedName>
        <fullName evidence="3">SRPBCC family protein</fullName>
    </recommendedName>
</protein>
<name>A0A3A8AIC2_9HYPH</name>
<evidence type="ECO:0000313" key="2">
    <source>
        <dbReference type="Proteomes" id="UP000246132"/>
    </source>
</evidence>
<dbReference type="EMBL" id="QFWV02000004">
    <property type="protein sequence ID" value="RKF07440.1"/>
    <property type="molecule type" value="Genomic_DNA"/>
</dbReference>
<evidence type="ECO:0000313" key="1">
    <source>
        <dbReference type="EMBL" id="RKF07440.1"/>
    </source>
</evidence>
<gene>
    <name evidence="1" type="ORF">DEM25_006460</name>
</gene>